<reference evidence="1" key="2">
    <citation type="journal article" date="2015" name="Fish Shellfish Immunol.">
        <title>Early steps in the European eel (Anguilla anguilla)-Vibrio vulnificus interaction in the gills: Role of the RtxA13 toxin.</title>
        <authorList>
            <person name="Callol A."/>
            <person name="Pajuelo D."/>
            <person name="Ebbesson L."/>
            <person name="Teles M."/>
            <person name="MacKenzie S."/>
            <person name="Amaro C."/>
        </authorList>
    </citation>
    <scope>NUCLEOTIDE SEQUENCE</scope>
</reference>
<dbReference type="AlphaFoldDB" id="A0A0E9PF91"/>
<protein>
    <submittedName>
        <fullName evidence="1">Uncharacterized protein</fullName>
    </submittedName>
</protein>
<proteinExistence type="predicted"/>
<dbReference type="EMBL" id="GBXM01105306">
    <property type="protein sequence ID" value="JAH03271.1"/>
    <property type="molecule type" value="Transcribed_RNA"/>
</dbReference>
<organism evidence="1">
    <name type="scientific">Anguilla anguilla</name>
    <name type="common">European freshwater eel</name>
    <name type="synonym">Muraena anguilla</name>
    <dbReference type="NCBI Taxonomy" id="7936"/>
    <lineage>
        <taxon>Eukaryota</taxon>
        <taxon>Metazoa</taxon>
        <taxon>Chordata</taxon>
        <taxon>Craniata</taxon>
        <taxon>Vertebrata</taxon>
        <taxon>Euteleostomi</taxon>
        <taxon>Actinopterygii</taxon>
        <taxon>Neopterygii</taxon>
        <taxon>Teleostei</taxon>
        <taxon>Anguilliformes</taxon>
        <taxon>Anguillidae</taxon>
        <taxon>Anguilla</taxon>
    </lineage>
</organism>
<sequence length="41" mass="4893">MKMKPIKAALITFYIRFYLVRTTKNNLLTVECSSKIWSVQR</sequence>
<reference evidence="1" key="1">
    <citation type="submission" date="2014-11" db="EMBL/GenBank/DDBJ databases">
        <authorList>
            <person name="Amaro Gonzalez C."/>
        </authorList>
    </citation>
    <scope>NUCLEOTIDE SEQUENCE</scope>
</reference>
<name>A0A0E9PF91_ANGAN</name>
<evidence type="ECO:0000313" key="1">
    <source>
        <dbReference type="EMBL" id="JAH03271.1"/>
    </source>
</evidence>
<accession>A0A0E9PF91</accession>